<dbReference type="PROSITE" id="PS00622">
    <property type="entry name" value="HTH_LUXR_1"/>
    <property type="match status" value="1"/>
</dbReference>
<dbReference type="RefSeq" id="WP_232242759.1">
    <property type="nucleotide sequence ID" value="NZ_JBHEZZ010000037.1"/>
</dbReference>
<evidence type="ECO:0000313" key="5">
    <source>
        <dbReference type="EMBL" id="MFC1407020.1"/>
    </source>
</evidence>
<feature type="domain" description="HTH luxR-type" evidence="4">
    <location>
        <begin position="830"/>
        <end position="895"/>
    </location>
</feature>
<keyword evidence="2" id="KW-0238">DNA-binding</keyword>
<dbReference type="InterPro" id="IPR041664">
    <property type="entry name" value="AAA_16"/>
</dbReference>
<dbReference type="Gene3D" id="3.40.50.300">
    <property type="entry name" value="P-loop containing nucleotide triphosphate hydrolases"/>
    <property type="match status" value="1"/>
</dbReference>
<dbReference type="Pfam" id="PF13191">
    <property type="entry name" value="AAA_16"/>
    <property type="match status" value="1"/>
</dbReference>
<accession>A0ABV6UZY5</accession>
<dbReference type="PANTHER" id="PTHR44688:SF16">
    <property type="entry name" value="DNA-BINDING TRANSCRIPTIONAL ACTIVATOR DEVR_DOSR"/>
    <property type="match status" value="1"/>
</dbReference>
<evidence type="ECO:0000256" key="2">
    <source>
        <dbReference type="ARBA" id="ARBA00023125"/>
    </source>
</evidence>
<keyword evidence="3" id="KW-0804">Transcription</keyword>
<name>A0ABV6UZY5_9ACTN</name>
<sequence>MGRARELGVLHGFIDTVEADGGSLLVVGEAGMGKTSLLDAATSHAAELGIRVLRASGVEFEAEVSFAGLHQLVAPLAAELAVLPPDSRRAIGVAVGLAEGPAPDRLALTNALLSLLSAAADRAALLLVVDDLQWLDRASATLFGILARRLGATTIGLLGVVRTGEGSVFEDAGLAEIAIGPLDDDAAAVLLTEAFPELPPRAARQVLTEAQGNPLALIELPAHVGPAAEPPLGRTPVGRRLKLTFARRIDALPAETRTQLLLAALDGTGELFPSIFAGELEPAERARLIRIHPVTRGVQFRHPLTRSAVVELSTEEERREAHRQLAGRHPDGSERRAWHLAEAASGPDERIAQLLEEAALRTKGRGDPVGAIGLLLRAAELSPEPDDHHRRAMFATYLGADVTGDLTDPRALVAESGGQGPSVATAVAAAAYMVNSGGDIDTIHRLLLGALRKVGRSNAAWDAPLSEIVYVLQANCSFGSRTELVDDYWAALDRLDLELPEALALLGNTFLEPARRAGPSLRPLDEAIAGIGEQADHAHAVRLGIAAMYVDRIAGCRSALWRVIEHGRSGGAVASAIKAFALLGFDGVLSGDWDGVLQLVDEGLTFTIRHDYRLLGGFLQYDRAMVAAARGDRETVRRLADGLVAWGAPNRIGFVLQLAAHAKAVDALSSGEFETAYRHAVEICSPVTVPGYKPAALWVLLDLVEAAVRAGRMAEARAHVADIHRSGVADLSPRLALIAAGATGMTASAASFREAFDTALAIPGASRWPFAQARIRLAYAERLRRAKSASAARHQLTIALDTFERLGASPWAARVRAELRASGAPAAHPASGPAAPLTPQEREIAALAAAGLTNKQIGERLYLSPRTVSSHLYHLFPKLGISSRAALRDALGELPPPTRA</sequence>
<evidence type="ECO:0000256" key="3">
    <source>
        <dbReference type="ARBA" id="ARBA00023163"/>
    </source>
</evidence>
<keyword evidence="6" id="KW-1185">Reference proteome</keyword>
<dbReference type="Proteomes" id="UP001592528">
    <property type="component" value="Unassembled WGS sequence"/>
</dbReference>
<dbReference type="Pfam" id="PF00196">
    <property type="entry name" value="GerE"/>
    <property type="match status" value="1"/>
</dbReference>
<dbReference type="InterPro" id="IPR036388">
    <property type="entry name" value="WH-like_DNA-bd_sf"/>
</dbReference>
<dbReference type="EMBL" id="JBHEZZ010000037">
    <property type="protein sequence ID" value="MFC1407020.1"/>
    <property type="molecule type" value="Genomic_DNA"/>
</dbReference>
<dbReference type="SUPFAM" id="SSF52540">
    <property type="entry name" value="P-loop containing nucleoside triphosphate hydrolases"/>
    <property type="match status" value="1"/>
</dbReference>
<organism evidence="5 6">
    <name type="scientific">Streptacidiphilus cavernicola</name>
    <dbReference type="NCBI Taxonomy" id="3342716"/>
    <lineage>
        <taxon>Bacteria</taxon>
        <taxon>Bacillati</taxon>
        <taxon>Actinomycetota</taxon>
        <taxon>Actinomycetes</taxon>
        <taxon>Kitasatosporales</taxon>
        <taxon>Streptomycetaceae</taxon>
        <taxon>Streptacidiphilus</taxon>
    </lineage>
</organism>
<keyword evidence="1" id="KW-0805">Transcription regulation</keyword>
<comment type="caution">
    <text evidence="5">The sequence shown here is derived from an EMBL/GenBank/DDBJ whole genome shotgun (WGS) entry which is preliminary data.</text>
</comment>
<evidence type="ECO:0000313" key="6">
    <source>
        <dbReference type="Proteomes" id="UP001592528"/>
    </source>
</evidence>
<dbReference type="PRINTS" id="PR00038">
    <property type="entry name" value="HTHLUXR"/>
</dbReference>
<proteinExistence type="predicted"/>
<dbReference type="CDD" id="cd06170">
    <property type="entry name" value="LuxR_C_like"/>
    <property type="match status" value="1"/>
</dbReference>
<protein>
    <submittedName>
        <fullName evidence="5">AAA family ATPase</fullName>
    </submittedName>
</protein>
<dbReference type="SMART" id="SM00421">
    <property type="entry name" value="HTH_LUXR"/>
    <property type="match status" value="1"/>
</dbReference>
<dbReference type="InterPro" id="IPR027417">
    <property type="entry name" value="P-loop_NTPase"/>
</dbReference>
<dbReference type="SUPFAM" id="SSF46894">
    <property type="entry name" value="C-terminal effector domain of the bipartite response regulators"/>
    <property type="match status" value="1"/>
</dbReference>
<evidence type="ECO:0000259" key="4">
    <source>
        <dbReference type="PROSITE" id="PS50043"/>
    </source>
</evidence>
<dbReference type="PROSITE" id="PS50043">
    <property type="entry name" value="HTH_LUXR_2"/>
    <property type="match status" value="1"/>
</dbReference>
<dbReference type="InterPro" id="IPR016032">
    <property type="entry name" value="Sig_transdc_resp-reg_C-effctor"/>
</dbReference>
<evidence type="ECO:0000256" key="1">
    <source>
        <dbReference type="ARBA" id="ARBA00023015"/>
    </source>
</evidence>
<gene>
    <name evidence="5" type="ORF">ACEZDJ_37630</name>
</gene>
<reference evidence="5 6" key="1">
    <citation type="submission" date="2024-09" db="EMBL/GenBank/DDBJ databases">
        <authorList>
            <person name="Lee S.D."/>
        </authorList>
    </citation>
    <scope>NUCLEOTIDE SEQUENCE [LARGE SCALE GENOMIC DNA]</scope>
    <source>
        <strain evidence="5 6">N1-5</strain>
    </source>
</reference>
<dbReference type="InterPro" id="IPR000792">
    <property type="entry name" value="Tscrpt_reg_LuxR_C"/>
</dbReference>
<dbReference type="PANTHER" id="PTHR44688">
    <property type="entry name" value="DNA-BINDING TRANSCRIPTIONAL ACTIVATOR DEVR_DOSR"/>
    <property type="match status" value="1"/>
</dbReference>
<dbReference type="Gene3D" id="1.10.10.10">
    <property type="entry name" value="Winged helix-like DNA-binding domain superfamily/Winged helix DNA-binding domain"/>
    <property type="match status" value="1"/>
</dbReference>